<dbReference type="RefSeq" id="WP_135111363.1">
    <property type="nucleotide sequence ID" value="NZ_SRHY01000047.1"/>
</dbReference>
<evidence type="ECO:0000313" key="2">
    <source>
        <dbReference type="EMBL" id="TFJ91573.1"/>
    </source>
</evidence>
<dbReference type="InterPro" id="IPR039564">
    <property type="entry name" value="Peptidase_C39-like"/>
</dbReference>
<dbReference type="AlphaFoldDB" id="A0A4Y9A794"/>
<sequence length="230" mass="25417">MSSKRLLGFIGIGLFVFFTITGRKRVLAPSLDTKIKGVPLYHQYPDLPTGCEATSLAMLLSWASSEPVSKYEVADALPKGSKVKMVNGKWKGTHPNKAFVGNPYTDSDDGSFGVFEGPILETIETFMPDKGVNLTGQSFEAILAIIRSGKPVMAWTTLEQRETFYGKTWTDDHGDGVDWYENEHAVVLTGIEGDHVVAHDPHTGKAEYYNRELFVQNWRSMGGRAVTLVV</sequence>
<proteinExistence type="predicted"/>
<reference evidence="2 3" key="1">
    <citation type="submission" date="2019-03" db="EMBL/GenBank/DDBJ databases">
        <title>Genome sequence of Lentibacillus salicampi ATCC BAA-719.</title>
        <authorList>
            <person name="Maclea K.S."/>
            <person name="Simoes Junior M."/>
        </authorList>
    </citation>
    <scope>NUCLEOTIDE SEQUENCE [LARGE SCALE GENOMIC DNA]</scope>
    <source>
        <strain evidence="2 3">ATCC BAA-719</strain>
    </source>
</reference>
<name>A0A4Y9A794_9BACI</name>
<dbReference type="EMBL" id="SRHY01000047">
    <property type="protein sequence ID" value="TFJ91573.1"/>
    <property type="molecule type" value="Genomic_DNA"/>
</dbReference>
<evidence type="ECO:0000259" key="1">
    <source>
        <dbReference type="Pfam" id="PF13529"/>
    </source>
</evidence>
<accession>A0A4Y9A794</accession>
<evidence type="ECO:0000313" key="3">
    <source>
        <dbReference type="Proteomes" id="UP000298484"/>
    </source>
</evidence>
<keyword evidence="3" id="KW-1185">Reference proteome</keyword>
<dbReference type="PANTHER" id="PTHR37806">
    <property type="entry name" value="LMO0724 PROTEIN"/>
    <property type="match status" value="1"/>
</dbReference>
<gene>
    <name evidence="2" type="ORF">E4U82_16960</name>
</gene>
<organism evidence="2 3">
    <name type="scientific">Lentibacillus salicampi</name>
    <dbReference type="NCBI Taxonomy" id="175306"/>
    <lineage>
        <taxon>Bacteria</taxon>
        <taxon>Bacillati</taxon>
        <taxon>Bacillota</taxon>
        <taxon>Bacilli</taxon>
        <taxon>Bacillales</taxon>
        <taxon>Bacillaceae</taxon>
        <taxon>Lentibacillus</taxon>
    </lineage>
</organism>
<comment type="caution">
    <text evidence="2">The sequence shown here is derived from an EMBL/GenBank/DDBJ whole genome shotgun (WGS) entry which is preliminary data.</text>
</comment>
<dbReference type="Gene3D" id="3.90.70.10">
    <property type="entry name" value="Cysteine proteinases"/>
    <property type="match status" value="1"/>
</dbReference>
<protein>
    <recommendedName>
        <fullName evidence="1">Peptidase C39-like domain-containing protein</fullName>
    </recommendedName>
</protein>
<dbReference type="PANTHER" id="PTHR37806:SF1">
    <property type="entry name" value="PEPTIDASE C39-LIKE DOMAIN-CONTAINING PROTEIN"/>
    <property type="match status" value="1"/>
</dbReference>
<dbReference type="Proteomes" id="UP000298484">
    <property type="component" value="Unassembled WGS sequence"/>
</dbReference>
<dbReference type="Pfam" id="PF13529">
    <property type="entry name" value="Peptidase_C39_2"/>
    <property type="match status" value="1"/>
</dbReference>
<feature type="domain" description="Peptidase C39-like" evidence="1">
    <location>
        <begin position="37"/>
        <end position="202"/>
    </location>
</feature>
<dbReference type="OrthoDB" id="1164310at2"/>